<evidence type="ECO:0008006" key="3">
    <source>
        <dbReference type="Google" id="ProtNLM"/>
    </source>
</evidence>
<dbReference type="Proteomes" id="UP000507222">
    <property type="component" value="Unassembled WGS sequence"/>
</dbReference>
<dbReference type="AlphaFoldDB" id="A0A6J5V361"/>
<reference evidence="1 2" key="1">
    <citation type="submission" date="2020-05" db="EMBL/GenBank/DDBJ databases">
        <authorList>
            <person name="Campoy J."/>
            <person name="Schneeberger K."/>
            <person name="Spophaly S."/>
        </authorList>
    </citation>
    <scope>NUCLEOTIDE SEQUENCE [LARGE SCALE GENOMIC DNA]</scope>
    <source>
        <strain evidence="1">PruArmRojPasFocal</strain>
    </source>
</reference>
<dbReference type="EMBL" id="CAEKDK010000005">
    <property type="protein sequence ID" value="CAB4280458.1"/>
    <property type="molecule type" value="Genomic_DNA"/>
</dbReference>
<name>A0A6J5V361_PRUAR</name>
<organism evidence="1 2">
    <name type="scientific">Prunus armeniaca</name>
    <name type="common">Apricot</name>
    <name type="synonym">Armeniaca vulgaris</name>
    <dbReference type="NCBI Taxonomy" id="36596"/>
    <lineage>
        <taxon>Eukaryota</taxon>
        <taxon>Viridiplantae</taxon>
        <taxon>Streptophyta</taxon>
        <taxon>Embryophyta</taxon>
        <taxon>Tracheophyta</taxon>
        <taxon>Spermatophyta</taxon>
        <taxon>Magnoliopsida</taxon>
        <taxon>eudicotyledons</taxon>
        <taxon>Gunneridae</taxon>
        <taxon>Pentapetalae</taxon>
        <taxon>rosids</taxon>
        <taxon>fabids</taxon>
        <taxon>Rosales</taxon>
        <taxon>Rosaceae</taxon>
        <taxon>Amygdaloideae</taxon>
        <taxon>Amygdaleae</taxon>
        <taxon>Prunus</taxon>
    </lineage>
</organism>
<gene>
    <name evidence="1" type="ORF">CURHAP_LOCUS33304</name>
</gene>
<protein>
    <recommendedName>
        <fullName evidence="3">Retrotransposon gag domain-containing protein</fullName>
    </recommendedName>
</protein>
<dbReference type="PANTHER" id="PTHR47481">
    <property type="match status" value="1"/>
</dbReference>
<sequence>MGYVDGSVSPQVISLIASAKTSKKAWDKLLYLFASKARAHVLGLKERLTLMRHENKPVSQYLQDVKVISGELVIIDVPLFVDDLLLYSLNGVGSEFKEIAAIVRSCDSSTSFENLHDMLVEHETALTCADIAIAGPVITANVTQSS</sequence>
<dbReference type="PANTHER" id="PTHR47481:SF32">
    <property type="entry name" value="RETROTRANSPOSON GAG DOMAIN-CONTAINING PROTEIN"/>
    <property type="match status" value="1"/>
</dbReference>
<proteinExistence type="predicted"/>
<accession>A0A6J5V361</accession>
<evidence type="ECO:0000313" key="2">
    <source>
        <dbReference type="Proteomes" id="UP000507222"/>
    </source>
</evidence>
<evidence type="ECO:0000313" key="1">
    <source>
        <dbReference type="EMBL" id="CAB4280458.1"/>
    </source>
</evidence>
<dbReference type="Pfam" id="PF14223">
    <property type="entry name" value="Retrotran_gag_2"/>
    <property type="match status" value="1"/>
</dbReference>